<dbReference type="Proteomes" id="UP000538147">
    <property type="component" value="Unassembled WGS sequence"/>
</dbReference>
<reference evidence="1 2" key="1">
    <citation type="submission" date="2020-08" db="EMBL/GenBank/DDBJ databases">
        <title>Genomic Encyclopedia of Type Strains, Phase IV (KMG-IV): sequencing the most valuable type-strain genomes for metagenomic binning, comparative biology and taxonomic classification.</title>
        <authorList>
            <person name="Goeker M."/>
        </authorList>
    </citation>
    <scope>NUCLEOTIDE SEQUENCE [LARGE SCALE GENOMIC DNA]</scope>
    <source>
        <strain evidence="1 2">DSM 102189</strain>
    </source>
</reference>
<keyword evidence="2" id="KW-1185">Reference proteome</keyword>
<accession>A0A841L4F5</accession>
<dbReference type="EMBL" id="JACIIV010000003">
    <property type="protein sequence ID" value="MBB6226341.1"/>
    <property type="molecule type" value="Genomic_DNA"/>
</dbReference>
<proteinExistence type="predicted"/>
<name>A0A841L4F5_9SPHN</name>
<dbReference type="RefSeq" id="WP_184194862.1">
    <property type="nucleotide sequence ID" value="NZ_JACIIV010000003.1"/>
</dbReference>
<protein>
    <submittedName>
        <fullName evidence="1">Uncharacterized protein</fullName>
    </submittedName>
</protein>
<comment type="caution">
    <text evidence="1">The sequence shown here is derived from an EMBL/GenBank/DDBJ whole genome shotgun (WGS) entry which is preliminary data.</text>
</comment>
<organism evidence="1 2">
    <name type="scientific">Polymorphobacter multimanifer</name>
    <dbReference type="NCBI Taxonomy" id="1070431"/>
    <lineage>
        <taxon>Bacteria</taxon>
        <taxon>Pseudomonadati</taxon>
        <taxon>Pseudomonadota</taxon>
        <taxon>Alphaproteobacteria</taxon>
        <taxon>Sphingomonadales</taxon>
        <taxon>Sphingosinicellaceae</taxon>
        <taxon>Polymorphobacter</taxon>
    </lineage>
</organism>
<evidence type="ECO:0000313" key="1">
    <source>
        <dbReference type="EMBL" id="MBB6226341.1"/>
    </source>
</evidence>
<evidence type="ECO:0000313" key="2">
    <source>
        <dbReference type="Proteomes" id="UP000538147"/>
    </source>
</evidence>
<gene>
    <name evidence="1" type="ORF">FHS79_000495</name>
</gene>
<dbReference type="AlphaFoldDB" id="A0A841L4F5"/>
<sequence length="120" mass="12811">MSAPLDRIVRVRRVRTRSAMAALGRVQARQLSEAGLLARVRTLLVEGGTRPGPIGAAELKARVASDAMLARLAEDVSRRLGGSTEERARLGEALGRARAALDAAVERRAEREAETGGAER</sequence>